<proteinExistence type="predicted"/>
<feature type="transmembrane region" description="Helical" evidence="1">
    <location>
        <begin position="143"/>
        <end position="165"/>
    </location>
</feature>
<evidence type="ECO:0000313" key="3">
    <source>
        <dbReference type="Proteomes" id="UP001500506"/>
    </source>
</evidence>
<feature type="transmembrane region" description="Helical" evidence="1">
    <location>
        <begin position="7"/>
        <end position="35"/>
    </location>
</feature>
<comment type="caution">
    <text evidence="2">The sequence shown here is derived from an EMBL/GenBank/DDBJ whole genome shotgun (WGS) entry which is preliminary data.</text>
</comment>
<dbReference type="Pfam" id="PF19877">
    <property type="entry name" value="DUF6350"/>
    <property type="match status" value="1"/>
</dbReference>
<feature type="transmembrane region" description="Helical" evidence="1">
    <location>
        <begin position="244"/>
        <end position="265"/>
    </location>
</feature>
<dbReference type="InterPro" id="IPR045931">
    <property type="entry name" value="DUF6350"/>
</dbReference>
<evidence type="ECO:0000256" key="1">
    <source>
        <dbReference type="SAM" id="Phobius"/>
    </source>
</evidence>
<protein>
    <recommendedName>
        <fullName evidence="4">Integral membrane protein</fullName>
    </recommendedName>
</protein>
<feature type="transmembrane region" description="Helical" evidence="1">
    <location>
        <begin position="352"/>
        <end position="372"/>
    </location>
</feature>
<dbReference type="RefSeq" id="WP_232497970.1">
    <property type="nucleotide sequence ID" value="NZ_BAAANH010000006.1"/>
</dbReference>
<feature type="transmembrane region" description="Helical" evidence="1">
    <location>
        <begin position="116"/>
        <end position="137"/>
    </location>
</feature>
<dbReference type="EMBL" id="BAAANH010000006">
    <property type="protein sequence ID" value="GAA1765986.1"/>
    <property type="molecule type" value="Genomic_DNA"/>
</dbReference>
<name>A0ABN2KVJ4_9MICO</name>
<organism evidence="2 3">
    <name type="scientific">Agromyces humatus</name>
    <dbReference type="NCBI Taxonomy" id="279573"/>
    <lineage>
        <taxon>Bacteria</taxon>
        <taxon>Bacillati</taxon>
        <taxon>Actinomycetota</taxon>
        <taxon>Actinomycetes</taxon>
        <taxon>Micrococcales</taxon>
        <taxon>Microbacteriaceae</taxon>
        <taxon>Agromyces</taxon>
    </lineage>
</organism>
<keyword evidence="1" id="KW-0812">Transmembrane</keyword>
<feature type="transmembrane region" description="Helical" evidence="1">
    <location>
        <begin position="277"/>
        <end position="297"/>
    </location>
</feature>
<reference evidence="2 3" key="1">
    <citation type="journal article" date="2019" name="Int. J. Syst. Evol. Microbiol.">
        <title>The Global Catalogue of Microorganisms (GCM) 10K type strain sequencing project: providing services to taxonomists for standard genome sequencing and annotation.</title>
        <authorList>
            <consortium name="The Broad Institute Genomics Platform"/>
            <consortium name="The Broad Institute Genome Sequencing Center for Infectious Disease"/>
            <person name="Wu L."/>
            <person name="Ma J."/>
        </authorList>
    </citation>
    <scope>NUCLEOTIDE SEQUENCE [LARGE SCALE GENOMIC DNA]</scope>
    <source>
        <strain evidence="2 3">JCM 14319</strain>
    </source>
</reference>
<feature type="transmembrane region" description="Helical" evidence="1">
    <location>
        <begin position="83"/>
        <end position="104"/>
    </location>
</feature>
<sequence>MRRTTIALLAALEAAVAALIGLGIALVPLMLLWAVQYELAVDATVFLRAAADVWLLGHGVDLTVQLDPVTAGGLGLPGADEPFPITIALLGFALLSVAAGRRIGRRSAAGGHSITGSVAAAVVYAAAGATLALVAGADVARASVWQATLLPAITVAIGVAIGAVAETLREPSPTDAAGGFFRERLGDLPPRVVDAVTAAVRIGAGAAFALLAVAALFVAVLITLDYATIAGLSQSLGAGIDGSIALVVGELAFLPNLVVWVAAWMLGPGFALGTGTIVAPAGTLLGPVPGIPLLGAIPGAAPVFGVLWLLVPVLAAFVGAWLVQGEPRGGWAEPAARGGLVAGRAVPWWQPIAVGAGAAVVAGLVLGSLAWWSGGAVGPGRLAEVGPNVWAVAGIAAATVGIGSVAGGFAARVQTKGPSASLRVPAPLRGVDGGLG</sequence>
<keyword evidence="3" id="KW-1185">Reference proteome</keyword>
<keyword evidence="1" id="KW-1133">Transmembrane helix</keyword>
<evidence type="ECO:0000313" key="2">
    <source>
        <dbReference type="EMBL" id="GAA1765986.1"/>
    </source>
</evidence>
<feature type="transmembrane region" description="Helical" evidence="1">
    <location>
        <begin position="303"/>
        <end position="323"/>
    </location>
</feature>
<keyword evidence="1" id="KW-0472">Membrane</keyword>
<dbReference type="Proteomes" id="UP001500506">
    <property type="component" value="Unassembled WGS sequence"/>
</dbReference>
<feature type="transmembrane region" description="Helical" evidence="1">
    <location>
        <begin position="198"/>
        <end position="224"/>
    </location>
</feature>
<gene>
    <name evidence="2" type="ORF">GCM10009747_27720</name>
</gene>
<accession>A0ABN2KVJ4</accession>
<evidence type="ECO:0008006" key="4">
    <source>
        <dbReference type="Google" id="ProtNLM"/>
    </source>
</evidence>
<feature type="transmembrane region" description="Helical" evidence="1">
    <location>
        <begin position="392"/>
        <end position="413"/>
    </location>
</feature>